<evidence type="ECO:0000313" key="10">
    <source>
        <dbReference type="RefSeq" id="XP_014664098.1"/>
    </source>
</evidence>
<dbReference type="Gene3D" id="2.30.30.380">
    <property type="entry name" value="Zn-finger domain of Sec23/24"/>
    <property type="match status" value="1"/>
</dbReference>
<evidence type="ECO:0000256" key="2">
    <source>
        <dbReference type="ARBA" id="ARBA00022771"/>
    </source>
</evidence>
<evidence type="ECO:0000313" key="11">
    <source>
        <dbReference type="RefSeq" id="XP_014664099.1"/>
    </source>
</evidence>
<keyword evidence="2 4" id="KW-0863">Zinc-finger</keyword>
<evidence type="ECO:0000256" key="3">
    <source>
        <dbReference type="ARBA" id="ARBA00022833"/>
    </source>
</evidence>
<dbReference type="PROSITE" id="PS01358">
    <property type="entry name" value="ZF_RANBP2_1"/>
    <property type="match status" value="1"/>
</dbReference>
<evidence type="ECO:0000256" key="5">
    <source>
        <dbReference type="SAM" id="Coils"/>
    </source>
</evidence>
<dbReference type="Proteomes" id="UP000695022">
    <property type="component" value="Unplaced"/>
</dbReference>
<dbReference type="PROSITE" id="PS50199">
    <property type="entry name" value="ZF_RANBP2_2"/>
    <property type="match status" value="1"/>
</dbReference>
<dbReference type="GeneID" id="106806613"/>
<accession>A0ABM1DVX8</accession>
<evidence type="ECO:0000256" key="6">
    <source>
        <dbReference type="SAM" id="MobiDB-lite"/>
    </source>
</evidence>
<protein>
    <submittedName>
        <fullName evidence="9 10">TGF-beta-activated kinase 1 and MAP3K7-binding protein 3-like</fullName>
    </submittedName>
</protein>
<dbReference type="PANTHER" id="PTHR46253">
    <property type="entry name" value="TGF-BETA-ACTIVATED KINASE 1 AND MAP3K7-BINDING PROTEIN TAB"/>
    <property type="match status" value="1"/>
</dbReference>
<keyword evidence="8" id="KW-1185">Reference proteome</keyword>
<evidence type="ECO:0000259" key="7">
    <source>
        <dbReference type="PROSITE" id="PS50199"/>
    </source>
</evidence>
<dbReference type="InterPro" id="IPR001876">
    <property type="entry name" value="Znf_RanBP2"/>
</dbReference>
<feature type="region of interest" description="Disordered" evidence="6">
    <location>
        <begin position="176"/>
        <end position="204"/>
    </location>
</feature>
<organism evidence="8 11">
    <name type="scientific">Priapulus caudatus</name>
    <name type="common">Priapulid worm</name>
    <dbReference type="NCBI Taxonomy" id="37621"/>
    <lineage>
        <taxon>Eukaryota</taxon>
        <taxon>Metazoa</taxon>
        <taxon>Ecdysozoa</taxon>
        <taxon>Scalidophora</taxon>
        <taxon>Priapulida</taxon>
        <taxon>Priapulimorpha</taxon>
        <taxon>Priapulimorphida</taxon>
        <taxon>Priapulidae</taxon>
        <taxon>Priapulus</taxon>
    </lineage>
</organism>
<feature type="region of interest" description="Disordered" evidence="6">
    <location>
        <begin position="449"/>
        <end position="473"/>
    </location>
</feature>
<sequence length="502" mass="54968">MQGINVGGHSTQFSAMAQDGPSCTTYFDDRLYHDLRIRFPDIPEDVIKSYINKSFNNREECEQQLCRYMRHQGDAAEQPLGQHQLRHGLRLNLSDAARGRQWKVSPAQGTPPQNALVNPTDLMPFLSSARNPQNTTSIACVNYGPSIGDGAPRRHQTPYSPTTGRVMAQVSLMERQGAPPRPQYGGGGSDSPGGTRQPVFNPRNEPQVLEPFASAGVTHPPRLRVDQQLLSPSRSQHSALHLRIPTDYSRPLFVNTATSPTQQTTTAAGATYTQASTAYTSNVNIVLSNPSTPTTQPVNAVPGGSTAAGPTLYLEHSGGSYDNPTYDLPELPPRLPANSNQQSPQVVSAFAAQGAAPLPISSRATQDDAYTQALLLRQRTRRERLQTKLSTARKVLLDLRNDVGELEQAVLQRQNPDQNVGLATIEELKALRRQNTQLKIEVQCMTKEVDISNRREPNSTGQSPNPEEDEGPEWACSACTLRNHPALKSCEVCEMPRFAQGP</sequence>
<proteinExistence type="predicted"/>
<evidence type="ECO:0000256" key="4">
    <source>
        <dbReference type="PROSITE-ProRule" id="PRU00322"/>
    </source>
</evidence>
<dbReference type="RefSeq" id="XP_014664098.1">
    <property type="nucleotide sequence ID" value="XM_014808612.1"/>
</dbReference>
<dbReference type="RefSeq" id="XP_014664099.1">
    <property type="nucleotide sequence ID" value="XM_014808613.1"/>
</dbReference>
<dbReference type="InterPro" id="IPR036443">
    <property type="entry name" value="Znf_RanBP2_sf"/>
</dbReference>
<dbReference type="SMART" id="SM00547">
    <property type="entry name" value="ZnF_RBZ"/>
    <property type="match status" value="1"/>
</dbReference>
<name>A0ABM1DVX8_PRICU</name>
<evidence type="ECO:0000313" key="9">
    <source>
        <dbReference type="RefSeq" id="XP_014664097.1"/>
    </source>
</evidence>
<dbReference type="RefSeq" id="XP_014664097.1">
    <property type="nucleotide sequence ID" value="XM_014808611.1"/>
</dbReference>
<keyword evidence="3" id="KW-0862">Zinc</keyword>
<dbReference type="PANTHER" id="PTHR46253:SF1">
    <property type="entry name" value="TAB2"/>
    <property type="match status" value="1"/>
</dbReference>
<dbReference type="Gene3D" id="1.10.8.10">
    <property type="entry name" value="DNA helicase RuvA subunit, C-terminal domain"/>
    <property type="match status" value="1"/>
</dbReference>
<keyword evidence="1" id="KW-0479">Metal-binding</keyword>
<feature type="domain" description="RanBP2-type" evidence="7">
    <location>
        <begin position="469"/>
        <end position="499"/>
    </location>
</feature>
<evidence type="ECO:0000313" key="8">
    <source>
        <dbReference type="Proteomes" id="UP000695022"/>
    </source>
</evidence>
<evidence type="ECO:0000256" key="1">
    <source>
        <dbReference type="ARBA" id="ARBA00022723"/>
    </source>
</evidence>
<keyword evidence="5" id="KW-0175">Coiled coil</keyword>
<feature type="coiled-coil region" evidence="5">
    <location>
        <begin position="382"/>
        <end position="448"/>
    </location>
</feature>
<dbReference type="SUPFAM" id="SSF90209">
    <property type="entry name" value="Ran binding protein zinc finger-like"/>
    <property type="match status" value="1"/>
</dbReference>
<reference evidence="9 10" key="1">
    <citation type="submission" date="2025-05" db="UniProtKB">
        <authorList>
            <consortium name="RefSeq"/>
        </authorList>
    </citation>
    <scope>IDENTIFICATION</scope>
</reference>
<gene>
    <name evidence="9 10 11" type="primary">LOC106806613</name>
</gene>